<dbReference type="GeneID" id="98294819"/>
<evidence type="ECO:0000313" key="2">
    <source>
        <dbReference type="EMBL" id="OZG68830.1"/>
    </source>
</evidence>
<dbReference type="EMBL" id="MWXA01000001">
    <property type="protein sequence ID" value="OZG68830.1"/>
    <property type="molecule type" value="Genomic_DNA"/>
</dbReference>
<organism evidence="2 3">
    <name type="scientific">Bifidobacterium aquikefiri</name>
    <dbReference type="NCBI Taxonomy" id="1653207"/>
    <lineage>
        <taxon>Bacteria</taxon>
        <taxon>Bacillati</taxon>
        <taxon>Actinomycetota</taxon>
        <taxon>Actinomycetes</taxon>
        <taxon>Bifidobacteriales</taxon>
        <taxon>Bifidobacteriaceae</taxon>
        <taxon>Bifidobacterium</taxon>
    </lineage>
</organism>
<proteinExistence type="predicted"/>
<dbReference type="Gene3D" id="1.10.10.2910">
    <property type="match status" value="1"/>
</dbReference>
<accession>A0A261GBP0</accession>
<dbReference type="Proteomes" id="UP000216451">
    <property type="component" value="Unassembled WGS sequence"/>
</dbReference>
<dbReference type="Pfam" id="PF06114">
    <property type="entry name" value="Peptidase_M78"/>
    <property type="match status" value="1"/>
</dbReference>
<name>A0A261GBP0_9BIFI</name>
<feature type="domain" description="IrrE N-terminal-like" evidence="1">
    <location>
        <begin position="38"/>
        <end position="130"/>
    </location>
</feature>
<gene>
    <name evidence="2" type="ORF">BAQU_0131</name>
</gene>
<evidence type="ECO:0000259" key="1">
    <source>
        <dbReference type="Pfam" id="PF06114"/>
    </source>
</evidence>
<dbReference type="OrthoDB" id="4727201at2"/>
<keyword evidence="3" id="KW-1185">Reference proteome</keyword>
<evidence type="ECO:0000313" key="3">
    <source>
        <dbReference type="Proteomes" id="UP000216451"/>
    </source>
</evidence>
<comment type="caution">
    <text evidence="2">The sequence shown here is derived from an EMBL/GenBank/DDBJ whole genome shotgun (WGS) entry which is preliminary data.</text>
</comment>
<protein>
    <recommendedName>
        <fullName evidence="1">IrrE N-terminal-like domain-containing protein</fullName>
    </recommendedName>
</protein>
<reference evidence="2 3" key="1">
    <citation type="journal article" date="2017" name="BMC Genomics">
        <title>Comparative genomic and phylogenomic analyses of the Bifidobacteriaceae family.</title>
        <authorList>
            <person name="Lugli G.A."/>
            <person name="Milani C."/>
            <person name="Turroni F."/>
            <person name="Duranti S."/>
            <person name="Mancabelli L."/>
            <person name="Mangifesta M."/>
            <person name="Ferrario C."/>
            <person name="Modesto M."/>
            <person name="Mattarelli P."/>
            <person name="Jiri K."/>
            <person name="van Sinderen D."/>
            <person name="Ventura M."/>
        </authorList>
    </citation>
    <scope>NUCLEOTIDE SEQUENCE [LARGE SCALE GENOMIC DNA]</scope>
    <source>
        <strain evidence="2 3">LMG 28769</strain>
    </source>
</reference>
<dbReference type="InterPro" id="IPR010359">
    <property type="entry name" value="IrrE_HExxH"/>
</dbReference>
<dbReference type="RefSeq" id="WP_051867423.1">
    <property type="nucleotide sequence ID" value="NZ_JBDNSV010000013.1"/>
</dbReference>
<sequence length="161" mass="18388">MDDNRRILPDFLHRTYTQIINDTEHLDVSVVNTLLPGDLTGIYDEATKLILIDQRLISAQQRCTLAHELVHWEHADETCSGTLGSKIERHTRMETASKLIRPCEYALAENEYDGDTYAIACELDVTVQVIEDFRNYLAMVPAMTDRRQQAFCQSRRSTGGI</sequence>
<dbReference type="AlphaFoldDB" id="A0A261GBP0"/>